<protein>
    <recommendedName>
        <fullName evidence="1">MCM3-like winged helix domain-containing protein</fullName>
    </recommendedName>
</protein>
<feature type="domain" description="MCM3-like winged helix" evidence="1">
    <location>
        <begin position="1"/>
        <end position="65"/>
    </location>
</feature>
<organism evidence="2 3">
    <name type="scientific">Cirrhinus mrigala</name>
    <name type="common">Mrigala</name>
    <dbReference type="NCBI Taxonomy" id="683832"/>
    <lineage>
        <taxon>Eukaryota</taxon>
        <taxon>Metazoa</taxon>
        <taxon>Chordata</taxon>
        <taxon>Craniata</taxon>
        <taxon>Vertebrata</taxon>
        <taxon>Euteleostomi</taxon>
        <taxon>Actinopterygii</taxon>
        <taxon>Neopterygii</taxon>
        <taxon>Teleostei</taxon>
        <taxon>Ostariophysi</taxon>
        <taxon>Cypriniformes</taxon>
        <taxon>Cyprinidae</taxon>
        <taxon>Labeoninae</taxon>
        <taxon>Labeonini</taxon>
        <taxon>Cirrhinus</taxon>
    </lineage>
</organism>
<evidence type="ECO:0000313" key="3">
    <source>
        <dbReference type="Proteomes" id="UP001529510"/>
    </source>
</evidence>
<sequence length="65" mass="7285">LKEFKTALLEVFRSAHAQSVGMIALMESINKSCPSPFKETEVRAALSRMQDDNQVMVADDIIFLI</sequence>
<dbReference type="EMBL" id="JAMKFB020000020">
    <property type="protein sequence ID" value="KAL0165405.1"/>
    <property type="molecule type" value="Genomic_DNA"/>
</dbReference>
<keyword evidence="3" id="KW-1185">Reference proteome</keyword>
<evidence type="ECO:0000313" key="2">
    <source>
        <dbReference type="EMBL" id="KAL0165405.1"/>
    </source>
</evidence>
<dbReference type="InterPro" id="IPR056575">
    <property type="entry name" value="WH_MCM3_C"/>
</dbReference>
<gene>
    <name evidence="2" type="ORF">M9458_041158</name>
</gene>
<reference evidence="2 3" key="1">
    <citation type="submission" date="2024-05" db="EMBL/GenBank/DDBJ databases">
        <title>Genome sequencing and assembly of Indian major carp, Cirrhinus mrigala (Hamilton, 1822).</title>
        <authorList>
            <person name="Mohindra V."/>
            <person name="Chowdhury L.M."/>
            <person name="Lal K."/>
            <person name="Jena J.K."/>
        </authorList>
    </citation>
    <scope>NUCLEOTIDE SEQUENCE [LARGE SCALE GENOMIC DNA]</scope>
    <source>
        <strain evidence="2">CM1030</strain>
        <tissue evidence="2">Blood</tissue>
    </source>
</reference>
<name>A0ABD0NV69_CIRMR</name>
<proteinExistence type="predicted"/>
<accession>A0ABD0NV69</accession>
<evidence type="ECO:0000259" key="1">
    <source>
        <dbReference type="Pfam" id="PF23191"/>
    </source>
</evidence>
<dbReference type="Proteomes" id="UP001529510">
    <property type="component" value="Unassembled WGS sequence"/>
</dbReference>
<comment type="caution">
    <text evidence="2">The sequence shown here is derived from an EMBL/GenBank/DDBJ whole genome shotgun (WGS) entry which is preliminary data.</text>
</comment>
<feature type="non-terminal residue" evidence="2">
    <location>
        <position position="1"/>
    </location>
</feature>
<dbReference type="Pfam" id="PF23191">
    <property type="entry name" value="WHD_MCM3_C"/>
    <property type="match status" value="1"/>
</dbReference>
<dbReference type="AlphaFoldDB" id="A0ABD0NV69"/>